<evidence type="ECO:0000256" key="4">
    <source>
        <dbReference type="ARBA" id="ARBA00022842"/>
    </source>
</evidence>
<protein>
    <submittedName>
        <fullName evidence="6">8-oxo-dGTP pyrophosphatase MutT (NUDIX family)</fullName>
    </submittedName>
</protein>
<dbReference type="GO" id="GO:0071543">
    <property type="term" value="P:diphosphoinositol polyphosphate metabolic process"/>
    <property type="evidence" value="ECO:0007669"/>
    <property type="project" value="TreeGrafter"/>
</dbReference>
<dbReference type="GO" id="GO:0046872">
    <property type="term" value="F:metal ion binding"/>
    <property type="evidence" value="ECO:0007669"/>
    <property type="project" value="UniProtKB-KW"/>
</dbReference>
<evidence type="ECO:0000313" key="7">
    <source>
        <dbReference type="Proteomes" id="UP000244523"/>
    </source>
</evidence>
<evidence type="ECO:0000256" key="2">
    <source>
        <dbReference type="ARBA" id="ARBA00022723"/>
    </source>
</evidence>
<reference evidence="6 7" key="1">
    <citation type="submission" date="2018-04" db="EMBL/GenBank/DDBJ databases">
        <title>Genomic Encyclopedia of Archaeal and Bacterial Type Strains, Phase II (KMG-II): from individual species to whole genera.</title>
        <authorList>
            <person name="Goeker M."/>
        </authorList>
    </citation>
    <scope>NUCLEOTIDE SEQUENCE [LARGE SCALE GENOMIC DNA]</scope>
    <source>
        <strain evidence="6 7">DSM 29955</strain>
    </source>
</reference>
<keyword evidence="4" id="KW-0460">Magnesium</keyword>
<dbReference type="GO" id="GO:1901909">
    <property type="term" value="P:diadenosine hexaphosphate catabolic process"/>
    <property type="evidence" value="ECO:0007669"/>
    <property type="project" value="TreeGrafter"/>
</dbReference>
<keyword evidence="2" id="KW-0479">Metal-binding</keyword>
<dbReference type="SUPFAM" id="SSF55811">
    <property type="entry name" value="Nudix"/>
    <property type="match status" value="1"/>
</dbReference>
<dbReference type="GO" id="GO:0008486">
    <property type="term" value="F:diphosphoinositol-polyphosphate diphosphatase activity"/>
    <property type="evidence" value="ECO:0007669"/>
    <property type="project" value="TreeGrafter"/>
</dbReference>
<dbReference type="Proteomes" id="UP000244523">
    <property type="component" value="Unassembled WGS sequence"/>
</dbReference>
<dbReference type="GO" id="GO:0000298">
    <property type="term" value="F:endopolyphosphatase activity"/>
    <property type="evidence" value="ECO:0007669"/>
    <property type="project" value="TreeGrafter"/>
</dbReference>
<evidence type="ECO:0000259" key="5">
    <source>
        <dbReference type="PROSITE" id="PS51462"/>
    </source>
</evidence>
<gene>
    <name evidence="6" type="ORF">C8N45_11773</name>
</gene>
<dbReference type="Gene3D" id="3.90.79.10">
    <property type="entry name" value="Nucleoside Triphosphate Pyrophosphohydrolase"/>
    <property type="match status" value="1"/>
</dbReference>
<dbReference type="PANTHER" id="PTHR12629">
    <property type="entry name" value="DIPHOSPHOINOSITOL POLYPHOSPHATE PHOSPHOHYDROLASE"/>
    <property type="match status" value="1"/>
</dbReference>
<accession>A0A2T6K7M7</accession>
<keyword evidence="3" id="KW-0378">Hydrolase</keyword>
<dbReference type="PROSITE" id="PS51462">
    <property type="entry name" value="NUDIX"/>
    <property type="match status" value="1"/>
</dbReference>
<comment type="cofactor">
    <cofactor evidence="1">
        <name>Mg(2+)</name>
        <dbReference type="ChEBI" id="CHEBI:18420"/>
    </cofactor>
</comment>
<keyword evidence="7" id="KW-1185">Reference proteome</keyword>
<dbReference type="Pfam" id="PF00293">
    <property type="entry name" value="NUDIX"/>
    <property type="match status" value="1"/>
</dbReference>
<name>A0A2T6K7M7_9RHOB</name>
<dbReference type="InterPro" id="IPR047198">
    <property type="entry name" value="DDP-like_NUDIX"/>
</dbReference>
<comment type="caution">
    <text evidence="6">The sequence shown here is derived from an EMBL/GenBank/DDBJ whole genome shotgun (WGS) entry which is preliminary data.</text>
</comment>
<dbReference type="AlphaFoldDB" id="A0A2T6K7M7"/>
<dbReference type="PANTHER" id="PTHR12629:SF0">
    <property type="entry name" value="DIPHOSPHOINOSITOL-POLYPHOSPHATE DIPHOSPHATASE"/>
    <property type="match status" value="1"/>
</dbReference>
<dbReference type="GO" id="GO:1901907">
    <property type="term" value="P:diadenosine pentaphosphate catabolic process"/>
    <property type="evidence" value="ECO:0007669"/>
    <property type="project" value="TreeGrafter"/>
</dbReference>
<evidence type="ECO:0000256" key="1">
    <source>
        <dbReference type="ARBA" id="ARBA00001946"/>
    </source>
</evidence>
<dbReference type="GO" id="GO:1901911">
    <property type="term" value="P:adenosine 5'-(hexahydrogen pentaphosphate) catabolic process"/>
    <property type="evidence" value="ECO:0007669"/>
    <property type="project" value="TreeGrafter"/>
</dbReference>
<dbReference type="GO" id="GO:0005737">
    <property type="term" value="C:cytoplasm"/>
    <property type="evidence" value="ECO:0007669"/>
    <property type="project" value="TreeGrafter"/>
</dbReference>
<feature type="domain" description="Nudix hydrolase" evidence="5">
    <location>
        <begin position="26"/>
        <end position="160"/>
    </location>
</feature>
<sequence>MIYRLGMSFISETMRATAPHQILQQEPALQVAAFCHRPGYQGRELLLITSSSGRWILPKGWTEEGIRDGDAAALEAWEEAGVIAKCITDTPIGHYHTKKTLANRASVPCHVQIFDIEVQSLANDFPEAHKRDRRWVPFAQAASEVSLPALSDALARCLPACEI</sequence>
<dbReference type="InterPro" id="IPR015797">
    <property type="entry name" value="NUDIX_hydrolase-like_dom_sf"/>
</dbReference>
<dbReference type="CDD" id="cd04666">
    <property type="entry name" value="NUDIX_DIPP2_like_Nudt4"/>
    <property type="match status" value="1"/>
</dbReference>
<evidence type="ECO:0000256" key="3">
    <source>
        <dbReference type="ARBA" id="ARBA00022801"/>
    </source>
</evidence>
<dbReference type="InterPro" id="IPR000086">
    <property type="entry name" value="NUDIX_hydrolase_dom"/>
</dbReference>
<evidence type="ECO:0000313" key="6">
    <source>
        <dbReference type="EMBL" id="PUB10728.1"/>
    </source>
</evidence>
<organism evidence="6 7">
    <name type="scientific">Yoonia sediminilitoris</name>
    <dbReference type="NCBI Taxonomy" id="1286148"/>
    <lineage>
        <taxon>Bacteria</taxon>
        <taxon>Pseudomonadati</taxon>
        <taxon>Pseudomonadota</taxon>
        <taxon>Alphaproteobacteria</taxon>
        <taxon>Rhodobacterales</taxon>
        <taxon>Paracoccaceae</taxon>
        <taxon>Yoonia</taxon>
    </lineage>
</organism>
<dbReference type="GO" id="GO:0034431">
    <property type="term" value="F:bis(5'-adenosyl)-hexaphosphatase activity"/>
    <property type="evidence" value="ECO:0007669"/>
    <property type="project" value="TreeGrafter"/>
</dbReference>
<dbReference type="GO" id="GO:0034432">
    <property type="term" value="F:bis(5'-adenosyl)-pentaphosphatase activity"/>
    <property type="evidence" value="ECO:0007669"/>
    <property type="project" value="TreeGrafter"/>
</dbReference>
<dbReference type="RefSeq" id="WP_245882785.1">
    <property type="nucleotide sequence ID" value="NZ_QBUD01000017.1"/>
</dbReference>
<proteinExistence type="predicted"/>
<dbReference type="EMBL" id="QBUD01000017">
    <property type="protein sequence ID" value="PUB10728.1"/>
    <property type="molecule type" value="Genomic_DNA"/>
</dbReference>